<comment type="caution">
    <text evidence="2">The sequence shown here is derived from an EMBL/GenBank/DDBJ whole genome shotgun (WGS) entry which is preliminary data.</text>
</comment>
<dbReference type="Gene3D" id="3.40.50.300">
    <property type="entry name" value="P-loop containing nucleotide triphosphate hydrolases"/>
    <property type="match status" value="1"/>
</dbReference>
<keyword evidence="2" id="KW-0547">Nucleotide-binding</keyword>
<dbReference type="SUPFAM" id="SSF52540">
    <property type="entry name" value="P-loop containing nucleoside triphosphate hydrolases"/>
    <property type="match status" value="1"/>
</dbReference>
<protein>
    <submittedName>
        <fullName evidence="2">ATP-binding protein</fullName>
    </submittedName>
</protein>
<gene>
    <name evidence="2" type="ORF">P5G52_11950</name>
</gene>
<dbReference type="GO" id="GO:0005524">
    <property type="term" value="F:ATP binding"/>
    <property type="evidence" value="ECO:0007669"/>
    <property type="project" value="UniProtKB-KW"/>
</dbReference>
<reference evidence="2" key="1">
    <citation type="submission" date="2023-06" db="EMBL/GenBank/DDBJ databases">
        <title>MT1 and MT2 Draft Genomes of Novel Species.</title>
        <authorList>
            <person name="Venkateswaran K."/>
        </authorList>
    </citation>
    <scope>NUCLEOTIDE SEQUENCE</scope>
    <source>
        <strain evidence="2">IIF3SC-B10</strain>
    </source>
</reference>
<evidence type="ECO:0000259" key="1">
    <source>
        <dbReference type="Pfam" id="PF13191"/>
    </source>
</evidence>
<proteinExistence type="predicted"/>
<dbReference type="EMBL" id="JAROCG010000001">
    <property type="protein sequence ID" value="MDN4611574.1"/>
    <property type="molecule type" value="Genomic_DNA"/>
</dbReference>
<evidence type="ECO:0000313" key="2">
    <source>
        <dbReference type="EMBL" id="MDN4611574.1"/>
    </source>
</evidence>
<keyword evidence="3" id="KW-1185">Reference proteome</keyword>
<dbReference type="InterPro" id="IPR027417">
    <property type="entry name" value="P-loop_NTPase"/>
</dbReference>
<dbReference type="InterPro" id="IPR041664">
    <property type="entry name" value="AAA_16"/>
</dbReference>
<accession>A0ABT8K2B4</accession>
<dbReference type="Proteomes" id="UP001174209">
    <property type="component" value="Unassembled WGS sequence"/>
</dbReference>
<feature type="domain" description="Orc1-like AAA ATPase" evidence="1">
    <location>
        <begin position="21"/>
        <end position="190"/>
    </location>
</feature>
<dbReference type="PANTHER" id="PTHR34301:SF8">
    <property type="entry name" value="ATPASE DOMAIN-CONTAINING PROTEIN"/>
    <property type="match status" value="1"/>
</dbReference>
<sequence>MHLELNPYNPGSGLPPRVMGGRQQEMDAFDLIVARTKRDLPNRGMVLSGLRGVGKTVLLNYLRSHADNHGWFTIWLEGKPEAQGFTEVREKFARELTSAARRYNGPSGKDRLREAFGTIQSFNLALGVPGIKADISVSANRANSGTIDIDLEELVEDVSLALKADKSAFAIFIDEMQDLDQELLSALITVQHAAGQRGWPFYIVGAGLPNLPTTLSEARTYAERLFTYRTIGPLADTDAHYALTRPAKEMGAEYSQDALDVLLDASGRYPYFIQEFGKAIWDAAPSTPFTEEDAEVAVSIGRSQLDAGFFSSRWGRATRKERGYLRAMAHDGDAGSSTSQIAERLGVKVTALGPARAQLINKGIIYSPKYGQVAFTVPGMSGFILRQQED</sequence>
<name>A0ABT8K2B4_9MICC</name>
<evidence type="ECO:0000313" key="3">
    <source>
        <dbReference type="Proteomes" id="UP001174209"/>
    </source>
</evidence>
<keyword evidence="2" id="KW-0067">ATP-binding</keyword>
<dbReference type="Pfam" id="PF13191">
    <property type="entry name" value="AAA_16"/>
    <property type="match status" value="1"/>
</dbReference>
<organism evidence="2 3">
    <name type="scientific">Arthrobacter burdickii</name>
    <dbReference type="NCBI Taxonomy" id="3035920"/>
    <lineage>
        <taxon>Bacteria</taxon>
        <taxon>Bacillati</taxon>
        <taxon>Actinomycetota</taxon>
        <taxon>Actinomycetes</taxon>
        <taxon>Micrococcales</taxon>
        <taxon>Micrococcaceae</taxon>
        <taxon>Arthrobacter</taxon>
    </lineage>
</organism>
<dbReference type="PANTHER" id="PTHR34301">
    <property type="entry name" value="DNA-BINDING PROTEIN-RELATED"/>
    <property type="match status" value="1"/>
</dbReference>
<dbReference type="RefSeq" id="WP_301227624.1">
    <property type="nucleotide sequence ID" value="NZ_JAROCG010000001.1"/>
</dbReference>